<comment type="caution">
    <text evidence="2">The sequence shown here is derived from an EMBL/GenBank/DDBJ whole genome shotgun (WGS) entry which is preliminary data.</text>
</comment>
<name>A0A9D3P927_MEGAT</name>
<evidence type="ECO:0000313" key="2">
    <source>
        <dbReference type="EMBL" id="KAG7454641.1"/>
    </source>
</evidence>
<reference evidence="2" key="1">
    <citation type="submission" date="2021-01" db="EMBL/GenBank/DDBJ databases">
        <authorList>
            <person name="Zahm M."/>
            <person name="Roques C."/>
            <person name="Cabau C."/>
            <person name="Klopp C."/>
            <person name="Donnadieu C."/>
            <person name="Jouanno E."/>
            <person name="Lampietro C."/>
            <person name="Louis A."/>
            <person name="Herpin A."/>
            <person name="Echchiki A."/>
            <person name="Berthelot C."/>
            <person name="Parey E."/>
            <person name="Roest-Crollius H."/>
            <person name="Braasch I."/>
            <person name="Postlethwait J."/>
            <person name="Bobe J."/>
            <person name="Montfort J."/>
            <person name="Bouchez O."/>
            <person name="Begum T."/>
            <person name="Mejri S."/>
            <person name="Adams A."/>
            <person name="Chen W.-J."/>
            <person name="Guiguen Y."/>
        </authorList>
    </citation>
    <scope>NUCLEOTIDE SEQUENCE</scope>
    <source>
        <strain evidence="2">YG-15Mar2019-1</strain>
        <tissue evidence="2">Brain</tissue>
    </source>
</reference>
<protein>
    <submittedName>
        <fullName evidence="2">Uncharacterized protein</fullName>
    </submittedName>
</protein>
<dbReference type="AlphaFoldDB" id="A0A9D3P927"/>
<evidence type="ECO:0000256" key="1">
    <source>
        <dbReference type="SAM" id="MobiDB-lite"/>
    </source>
</evidence>
<sequence length="57" mass="6361">MAMGSSFLRGGGYPSRKKEDDSAPLGDPSLCVSCCEMHISTLLLQWIKIDELLFRKE</sequence>
<keyword evidence="3" id="KW-1185">Reference proteome</keyword>
<feature type="region of interest" description="Disordered" evidence="1">
    <location>
        <begin position="1"/>
        <end position="24"/>
    </location>
</feature>
<gene>
    <name evidence="2" type="ORF">MATL_G00261850</name>
</gene>
<proteinExistence type="predicted"/>
<dbReference type="Proteomes" id="UP001046870">
    <property type="component" value="Chromosome 25"/>
</dbReference>
<organism evidence="2 3">
    <name type="scientific">Megalops atlanticus</name>
    <name type="common">Tarpon</name>
    <name type="synonym">Clupea gigantea</name>
    <dbReference type="NCBI Taxonomy" id="7932"/>
    <lineage>
        <taxon>Eukaryota</taxon>
        <taxon>Metazoa</taxon>
        <taxon>Chordata</taxon>
        <taxon>Craniata</taxon>
        <taxon>Vertebrata</taxon>
        <taxon>Euteleostomi</taxon>
        <taxon>Actinopterygii</taxon>
        <taxon>Neopterygii</taxon>
        <taxon>Teleostei</taxon>
        <taxon>Elopiformes</taxon>
        <taxon>Megalopidae</taxon>
        <taxon>Megalops</taxon>
    </lineage>
</organism>
<accession>A0A9D3P927</accession>
<dbReference type="EMBL" id="JAFDVH010000025">
    <property type="protein sequence ID" value="KAG7454641.1"/>
    <property type="molecule type" value="Genomic_DNA"/>
</dbReference>
<evidence type="ECO:0000313" key="3">
    <source>
        <dbReference type="Proteomes" id="UP001046870"/>
    </source>
</evidence>